<proteinExistence type="predicted"/>
<accession>A0A158K1Z4</accession>
<organism evidence="2 3">
    <name type="scientific">Caballeronia telluris</name>
    <dbReference type="NCBI Taxonomy" id="326475"/>
    <lineage>
        <taxon>Bacteria</taxon>
        <taxon>Pseudomonadati</taxon>
        <taxon>Pseudomonadota</taxon>
        <taxon>Betaproteobacteria</taxon>
        <taxon>Burkholderiales</taxon>
        <taxon>Burkholderiaceae</taxon>
        <taxon>Caballeronia</taxon>
    </lineage>
</organism>
<feature type="compositionally biased region" description="Polar residues" evidence="1">
    <location>
        <begin position="111"/>
        <end position="127"/>
    </location>
</feature>
<keyword evidence="3" id="KW-1185">Reference proteome</keyword>
<dbReference type="AlphaFoldDB" id="A0A158K1Z4"/>
<dbReference type="EMBL" id="FCNZ02000025">
    <property type="protein sequence ID" value="SAL75156.1"/>
    <property type="molecule type" value="Genomic_DNA"/>
</dbReference>
<evidence type="ECO:0000256" key="1">
    <source>
        <dbReference type="SAM" id="MobiDB-lite"/>
    </source>
</evidence>
<reference evidence="2" key="1">
    <citation type="submission" date="2016-01" db="EMBL/GenBank/DDBJ databases">
        <authorList>
            <person name="Peeters Charlotte."/>
        </authorList>
    </citation>
    <scope>NUCLEOTIDE SEQUENCE</scope>
    <source>
        <strain evidence="2">LMG 22936</strain>
    </source>
</reference>
<dbReference type="Proteomes" id="UP000054717">
    <property type="component" value="Unassembled WGS sequence"/>
</dbReference>
<protein>
    <submittedName>
        <fullName evidence="2">Uncharacterized protein</fullName>
    </submittedName>
</protein>
<gene>
    <name evidence="2" type="ORF">AWB66_05142</name>
</gene>
<evidence type="ECO:0000313" key="2">
    <source>
        <dbReference type="EMBL" id="SAL75156.1"/>
    </source>
</evidence>
<comment type="caution">
    <text evidence="2">The sequence shown here is derived from an EMBL/GenBank/DDBJ whole genome shotgun (WGS) entry which is preliminary data.</text>
</comment>
<sequence>MNPDILQIARDSGMLVLLEGRIGHEEYTSVSGSVSALSRFARSIMHTPMAGTRTNRLVRGSLNHTLVVARMRERMYRMRSAQRPSKSACSLHSPRKDDAPHHLNKRGPSNAPITVGTSMPSTYQTPQKGIAISGQCRQ</sequence>
<feature type="region of interest" description="Disordered" evidence="1">
    <location>
        <begin position="79"/>
        <end position="138"/>
    </location>
</feature>
<name>A0A158K1Z4_9BURK</name>
<evidence type="ECO:0000313" key="3">
    <source>
        <dbReference type="Proteomes" id="UP000054717"/>
    </source>
</evidence>